<feature type="chain" id="PRO_5027789994" evidence="2">
    <location>
        <begin position="24"/>
        <end position="488"/>
    </location>
</feature>
<gene>
    <name evidence="4" type="primary">LOC113695455</name>
</gene>
<proteinExistence type="predicted"/>
<keyword evidence="3" id="KW-1185">Reference proteome</keyword>
<evidence type="ECO:0000256" key="1">
    <source>
        <dbReference type="SAM" id="MobiDB-lite"/>
    </source>
</evidence>
<dbReference type="RefSeq" id="XP_027070373.1">
    <property type="nucleotide sequence ID" value="XM_027214572.2"/>
</dbReference>
<dbReference type="PANTHER" id="PTHR31656">
    <property type="entry name" value="ROOT CAP DOMAIN-CONTAINING PROTEIN"/>
    <property type="match status" value="1"/>
</dbReference>
<feature type="region of interest" description="Disordered" evidence="1">
    <location>
        <begin position="30"/>
        <end position="191"/>
    </location>
</feature>
<reference evidence="3" key="1">
    <citation type="journal article" date="2025" name="Foods">
        <title>Unveiling the Microbial Signatures of Arabica Coffee Cherries: Insights into Ripeness Specific Diversity, Functional Traits, and Implications for Quality and Safety.</title>
        <authorList>
            <consortium name="RefSeq"/>
            <person name="Tenea G.N."/>
            <person name="Cifuentes V."/>
            <person name="Reyes P."/>
            <person name="Cevallos-Vallejos M."/>
        </authorList>
    </citation>
    <scope>NUCLEOTIDE SEQUENCE [LARGE SCALE GENOMIC DNA]</scope>
</reference>
<feature type="compositionally biased region" description="Pro residues" evidence="1">
    <location>
        <begin position="120"/>
        <end position="178"/>
    </location>
</feature>
<dbReference type="OrthoDB" id="585770at2759"/>
<feature type="signal peptide" evidence="2">
    <location>
        <begin position="1"/>
        <end position="23"/>
    </location>
</feature>
<reference evidence="4" key="2">
    <citation type="submission" date="2025-08" db="UniProtKB">
        <authorList>
            <consortium name="RefSeq"/>
        </authorList>
    </citation>
    <scope>IDENTIFICATION</scope>
    <source>
        <tissue evidence="4">Leaves</tissue>
    </source>
</reference>
<name>A0A6P6SWL1_COFAR</name>
<evidence type="ECO:0000313" key="4">
    <source>
        <dbReference type="RefSeq" id="XP_027070373.1"/>
    </source>
</evidence>
<dbReference type="InterPro" id="IPR009646">
    <property type="entry name" value="Root_cap"/>
</dbReference>
<dbReference type="Pfam" id="PF06830">
    <property type="entry name" value="Root_cap"/>
    <property type="match status" value="1"/>
</dbReference>
<evidence type="ECO:0000313" key="3">
    <source>
        <dbReference type="Proteomes" id="UP001652660"/>
    </source>
</evidence>
<feature type="compositionally biased region" description="Gly residues" evidence="1">
    <location>
        <begin position="87"/>
        <end position="113"/>
    </location>
</feature>
<keyword evidence="2" id="KW-0732">Signal</keyword>
<dbReference type="AlphaFoldDB" id="A0A6P6SWL1"/>
<protein>
    <submittedName>
        <fullName evidence="4">Uncharacterized protein</fullName>
    </submittedName>
</protein>
<sequence length="488" mass="52695">MGGRRWLWCILVVSLLLFISLEAAIAEGEGGKGNNGGDHGDGGKGSNDQGQNTNDQGQNNNDQGENNNGQGQNHNNNNGNNNDHNGKNGGDGNDNSGKNGGQGSDNSGRGGGRNGDKNKGPPPPPSYPPPSLTPPSKLPPSQPPSLPLPPSQTPPSIPPPSNSPPSFPPPSQSPPSTSPPSTGDSTDYYEVSPTERTGQERFFCTATSACFWKILTCPSECPSRKPKDNKNKGCFVDCSSKCEASCKWRKPQCDGFGSLCYDPRFVGGDGMMFYFHGSKGSDFAIVSDDDLQINAHFIGTRPEGRTRDFTWVQALSIMFDTHTLVLAAKRVSRWDDKVDALIAKWDNEMINIPTDGEAEWKINTGNRVVVVERTDDHNTFRATVSGLVQVDVRVTPIGEQENKVHNYQIPSDDAFAHLETQFKFFKLSDSVEGVLGKSYQPGFVGPAKMGVAMPLMGGEDKYQTPSLTSPLCKLCRFQRPSISMVTAI</sequence>
<organism evidence="3 4">
    <name type="scientific">Coffea arabica</name>
    <name type="common">Arabian coffee</name>
    <dbReference type="NCBI Taxonomy" id="13443"/>
    <lineage>
        <taxon>Eukaryota</taxon>
        <taxon>Viridiplantae</taxon>
        <taxon>Streptophyta</taxon>
        <taxon>Embryophyta</taxon>
        <taxon>Tracheophyta</taxon>
        <taxon>Spermatophyta</taxon>
        <taxon>Magnoliopsida</taxon>
        <taxon>eudicotyledons</taxon>
        <taxon>Gunneridae</taxon>
        <taxon>Pentapetalae</taxon>
        <taxon>asterids</taxon>
        <taxon>lamiids</taxon>
        <taxon>Gentianales</taxon>
        <taxon>Rubiaceae</taxon>
        <taxon>Ixoroideae</taxon>
        <taxon>Gardenieae complex</taxon>
        <taxon>Bertiereae - Coffeeae clade</taxon>
        <taxon>Coffeeae</taxon>
        <taxon>Coffea</taxon>
    </lineage>
</organism>
<accession>A0A6P6SWL1</accession>
<feature type="compositionally biased region" description="Low complexity" evidence="1">
    <location>
        <begin position="46"/>
        <end position="83"/>
    </location>
</feature>
<dbReference type="Proteomes" id="UP001652660">
    <property type="component" value="Chromosome 1e"/>
</dbReference>
<dbReference type="GeneID" id="113695455"/>
<evidence type="ECO:0000256" key="2">
    <source>
        <dbReference type="SAM" id="SignalP"/>
    </source>
</evidence>